<dbReference type="NCBIfam" id="NF045835">
    <property type="entry name" value="P60_lipo"/>
    <property type="match status" value="1"/>
</dbReference>
<dbReference type="PROSITE" id="PS51257">
    <property type="entry name" value="PROKAR_LIPOPROTEIN"/>
    <property type="match status" value="1"/>
</dbReference>
<proteinExistence type="predicted"/>
<organism evidence="2 3">
    <name type="scientific">Mycoplasmopsis columbinasalis</name>
    <dbReference type="NCBI Taxonomy" id="114880"/>
    <lineage>
        <taxon>Bacteria</taxon>
        <taxon>Bacillati</taxon>
        <taxon>Mycoplasmatota</taxon>
        <taxon>Mycoplasmoidales</taxon>
        <taxon>Metamycoplasmataceae</taxon>
        <taxon>Mycoplasmopsis</taxon>
    </lineage>
</organism>
<dbReference type="Proteomes" id="UP000290876">
    <property type="component" value="Chromosome"/>
</dbReference>
<accession>A0A449BAQ5</accession>
<dbReference type="AlphaFoldDB" id="A0A449BAQ5"/>
<evidence type="ECO:0000256" key="1">
    <source>
        <dbReference type="SAM" id="SignalP"/>
    </source>
</evidence>
<keyword evidence="3" id="KW-1185">Reference proteome</keyword>
<dbReference type="InterPro" id="IPR054783">
    <property type="entry name" value="P60-like"/>
</dbReference>
<gene>
    <name evidence="2" type="ORF">NCTC10184_00521</name>
</gene>
<dbReference type="EMBL" id="LR215043">
    <property type="protein sequence ID" value="VEU78281.1"/>
    <property type="molecule type" value="Genomic_DNA"/>
</dbReference>
<protein>
    <recommendedName>
        <fullName evidence="4">P60-like lipoprotein</fullName>
    </recommendedName>
</protein>
<reference evidence="2 3" key="1">
    <citation type="submission" date="2019-01" db="EMBL/GenBank/DDBJ databases">
        <authorList>
            <consortium name="Pathogen Informatics"/>
        </authorList>
    </citation>
    <scope>NUCLEOTIDE SEQUENCE [LARGE SCALE GENOMIC DNA]</scope>
    <source>
        <strain evidence="2 3">NCTC10184</strain>
    </source>
</reference>
<name>A0A449BAQ5_9BACT</name>
<evidence type="ECO:0000313" key="2">
    <source>
        <dbReference type="EMBL" id="VEU78281.1"/>
    </source>
</evidence>
<sequence length="453" mass="51494">MKKLWKFSALAATAALPVVAVSCGNTVDTIAKLQQDELLKKAEVATLIEQNWLKGLIQELYKPTNTTMTQAELNEAFEVEPEKYSETLFNDAYKAFRFYAEKQLATNTYFFQELNNTLISKGNVNPTDASTLADKTQSLLTPSENVFRIYWKTPESNVRFEILKMLAVYKYFSVSDLETLNKMSKDTEKITWVVTASPKYSLTNYFLNKYALTKRMVQIWEKTTTDPGTPDDFFIQKTGNISGPVTFNEYFKDTDAYQKQLTPQSVNLLVSDSSAPDTKLVGYVGFRTNVSDYGLNWDYEQLKNVTADSQNKAFLTRGYYDPNRSTLIQISNDPDKGYTSYNPYVKDKTTNTTTVKIAYLNQIVPLAGVEQAPKTSEENAELGDVTVLSFANTIFKDQIDKLSYIYYQNDDALFKTAQEAFVRLGYKIHIKENVIGTLPEEVKTAPYVEIDKE</sequence>
<dbReference type="KEGG" id="mcob:NCTC10184_00521"/>
<evidence type="ECO:0000313" key="3">
    <source>
        <dbReference type="Proteomes" id="UP000290876"/>
    </source>
</evidence>
<dbReference type="RefSeq" id="WP_129623116.1">
    <property type="nucleotide sequence ID" value="NZ_LR215043.1"/>
</dbReference>
<dbReference type="OrthoDB" id="395342at2"/>
<feature type="signal peptide" evidence="1">
    <location>
        <begin position="1"/>
        <end position="20"/>
    </location>
</feature>
<keyword evidence="1" id="KW-0732">Signal</keyword>
<feature type="chain" id="PRO_5019309613" description="P60-like lipoprotein" evidence="1">
    <location>
        <begin position="21"/>
        <end position="453"/>
    </location>
</feature>
<evidence type="ECO:0008006" key="4">
    <source>
        <dbReference type="Google" id="ProtNLM"/>
    </source>
</evidence>